<sequence>MRRFIEPDDPEVLLIKWIFSSFISLVEFSISLVLIFLLFFFLVYSFTTLLPAITHTLTPSICTSICTIFILHFLIAFWLIVALLQEVGRISARLPGFLRVCFLKIGSFVSGLWDSRLWKREYVPPASKVKLAEDRLSEEDRVKLYELKNQLRKMCPGTLILHTVHKDEDYVREPIGTVVNFIYHTKNRQKYEAERELEKKLREKENKEREKEEEEWQKLKRSSRPLYFAEGMRALRRKAGTPLLPTPTRSMPIQRAPGRQPRADTEVPSKRTIALRAFLDVKFKAAKEAQLRLMARRKMERETREEEAAERAFHEQLALKEALLQKKAADDAFREMLAAEREFHEKEAANKKALLEQKAAEHAQRAEQKAADDARKAKQKAAEDARKAQQKAVNDALKSTQQAANEARKAQKKADKDARKAQLKAAKDARKAKQKAANEARKPEQKAVDKARKVEQEAMREEDLRRSQSFSRDDMWAEPKTPEPMPYFSSPAQEQASPPLQAEMDLDLPDVFENMVICETPDASPVGSPMAGVTITSPDAEMDIDMDFKLTEEMVGAATTMEVDSPLPSYPFPASPFPSMVSGGPDILRPEYLPRPAPASTAMEVDVDMVPTQYGTGTSRNFNASRQPGRQPYAAMEVDEDMVPMQVGTQTIRNFSPPRQPGYQPSAAMEVDKDFVPERAVEVPEAPVEAPQDLCTTQGFPTAPSPKPSHEPSSATDVPSRGSAKTPKARTKGLDTAPDTNVRRNVNVPGRISMIYNPVDQIPGPNHLKGDGVGSLGNNPTGPATPSMSQRFNPGVSQSRTGFVFGQSEGQEHQQQFSFSQGQGQQQLPQLPVFNFGQTQVQQLQKQQQQQLSTPAPAWPATPSYHQSGFDQKHQPPGDRPQPKAAGTGPRPASNYQPPSVTDEELSETDRFFAGLDKEIGNDAHDSEPAGQVSRHSSAVATAGKGEMPESHSEFMKASETEPVSHQANTPTSGPYHDPTMDQEQESDLSDYSSNHGVGPTDKSNASPAVPTDGRIFNMGYTLDTNDITTIRACLTAGINGVLQRYGLKGPGTGNYGLGIVEATALDKKLRQELEGETTSDGVDDSVATFLYEAWDTLKTATKKRGPVIKETHALGEFTTFSESCVRETKVYLQARGMALLLYKGRS</sequence>
<feature type="compositionally biased region" description="Basic and acidic residues" evidence="2">
    <location>
        <begin position="908"/>
        <end position="928"/>
    </location>
</feature>
<accession>A0AAE8N7H6</accession>
<keyword evidence="5" id="KW-1185">Reference proteome</keyword>
<feature type="compositionally biased region" description="Low complexity" evidence="2">
    <location>
        <begin position="805"/>
        <end position="827"/>
    </location>
</feature>
<gene>
    <name evidence="4" type="ORF">DNG_10380</name>
</gene>
<dbReference type="AlphaFoldDB" id="A0AAE8N7H6"/>
<reference evidence="4" key="1">
    <citation type="submission" date="2018-03" db="EMBL/GenBank/DDBJ databases">
        <authorList>
            <person name="Guldener U."/>
        </authorList>
    </citation>
    <scope>NUCLEOTIDE SEQUENCE</scope>
</reference>
<keyword evidence="3" id="KW-0472">Membrane</keyword>
<evidence type="ECO:0000313" key="4">
    <source>
        <dbReference type="EMBL" id="SPO07685.1"/>
    </source>
</evidence>
<dbReference type="EMBL" id="ONZQ02000023">
    <property type="protein sequence ID" value="SPO07685.1"/>
    <property type="molecule type" value="Genomic_DNA"/>
</dbReference>
<feature type="compositionally biased region" description="Low complexity" evidence="2">
    <location>
        <begin position="838"/>
        <end position="863"/>
    </location>
</feature>
<feature type="region of interest" description="Disordered" evidence="2">
    <location>
        <begin position="241"/>
        <end position="268"/>
    </location>
</feature>
<feature type="region of interest" description="Disordered" evidence="2">
    <location>
        <begin position="758"/>
        <end position="1011"/>
    </location>
</feature>
<dbReference type="Proteomes" id="UP001187682">
    <property type="component" value="Unassembled WGS sequence"/>
</dbReference>
<feature type="transmembrane region" description="Helical" evidence="3">
    <location>
        <begin position="57"/>
        <end position="84"/>
    </location>
</feature>
<evidence type="ECO:0000256" key="1">
    <source>
        <dbReference type="SAM" id="Coils"/>
    </source>
</evidence>
<evidence type="ECO:0000256" key="3">
    <source>
        <dbReference type="SAM" id="Phobius"/>
    </source>
</evidence>
<feature type="compositionally biased region" description="Basic and acidic residues" evidence="2">
    <location>
        <begin position="357"/>
        <end position="387"/>
    </location>
</feature>
<feature type="compositionally biased region" description="Polar residues" evidence="2">
    <location>
        <begin position="990"/>
        <end position="1007"/>
    </location>
</feature>
<organism evidence="4 5">
    <name type="scientific">Cephalotrichum gorgonifer</name>
    <dbReference type="NCBI Taxonomy" id="2041049"/>
    <lineage>
        <taxon>Eukaryota</taxon>
        <taxon>Fungi</taxon>
        <taxon>Dikarya</taxon>
        <taxon>Ascomycota</taxon>
        <taxon>Pezizomycotina</taxon>
        <taxon>Sordariomycetes</taxon>
        <taxon>Hypocreomycetidae</taxon>
        <taxon>Microascales</taxon>
        <taxon>Microascaceae</taxon>
        <taxon>Cephalotrichum</taxon>
    </lineage>
</organism>
<protein>
    <submittedName>
        <fullName evidence="4">Uncharacterized protein</fullName>
    </submittedName>
</protein>
<evidence type="ECO:0000256" key="2">
    <source>
        <dbReference type="SAM" id="MobiDB-lite"/>
    </source>
</evidence>
<feature type="compositionally biased region" description="Polar residues" evidence="2">
    <location>
        <begin position="776"/>
        <end position="801"/>
    </location>
</feature>
<feature type="region of interest" description="Disordered" evidence="2">
    <location>
        <begin position="357"/>
        <end position="494"/>
    </location>
</feature>
<feature type="compositionally biased region" description="Basic and acidic residues" evidence="2">
    <location>
        <begin position="406"/>
        <end position="481"/>
    </location>
</feature>
<comment type="caution">
    <text evidence="4">The sequence shown here is derived from an EMBL/GenBank/DDBJ whole genome shotgun (WGS) entry which is preliminary data.</text>
</comment>
<proteinExistence type="predicted"/>
<keyword evidence="3" id="KW-0812">Transmembrane</keyword>
<evidence type="ECO:0000313" key="5">
    <source>
        <dbReference type="Proteomes" id="UP001187682"/>
    </source>
</evidence>
<keyword evidence="1" id="KW-0175">Coiled coil</keyword>
<feature type="transmembrane region" description="Helical" evidence="3">
    <location>
        <begin position="12"/>
        <end position="45"/>
    </location>
</feature>
<name>A0AAE8N7H6_9PEZI</name>
<feature type="coiled-coil region" evidence="1">
    <location>
        <begin position="187"/>
        <end position="222"/>
    </location>
</feature>
<feature type="compositionally biased region" description="Polar residues" evidence="2">
    <location>
        <begin position="962"/>
        <end position="973"/>
    </location>
</feature>
<feature type="compositionally biased region" description="Basic and acidic residues" evidence="2">
    <location>
        <begin position="947"/>
        <end position="960"/>
    </location>
</feature>
<feature type="region of interest" description="Disordered" evidence="2">
    <location>
        <begin position="684"/>
        <end position="744"/>
    </location>
</feature>
<keyword evidence="3" id="KW-1133">Transmembrane helix</keyword>